<keyword evidence="1" id="KW-0732">Signal</keyword>
<evidence type="ECO:0000256" key="3">
    <source>
        <dbReference type="ARBA" id="ARBA00023316"/>
    </source>
</evidence>
<evidence type="ECO:0000256" key="4">
    <source>
        <dbReference type="HAMAP-Rule" id="MF_02071"/>
    </source>
</evidence>
<gene>
    <name evidence="4" type="primary">rlpA</name>
    <name evidence="7" type="ORF">IMCC3088_1562</name>
</gene>
<dbReference type="CDD" id="cd22268">
    <property type="entry name" value="DPBB_RlpA-like"/>
    <property type="match status" value="1"/>
</dbReference>
<comment type="function">
    <text evidence="4">Lytic transglycosylase with a strong preference for naked glycan strands that lack stem peptides.</text>
</comment>
<comment type="caution">
    <text evidence="7">The sequence shown here is derived from an EMBL/GenBank/DDBJ whole genome shotgun (WGS) entry which is preliminary data.</text>
</comment>
<dbReference type="Pfam" id="PF05036">
    <property type="entry name" value="SPOR"/>
    <property type="match status" value="1"/>
</dbReference>
<dbReference type="GO" id="GO:0005886">
    <property type="term" value="C:plasma membrane"/>
    <property type="evidence" value="ECO:0007669"/>
    <property type="project" value="UniProtKB-SubCell"/>
</dbReference>
<protein>
    <recommendedName>
        <fullName evidence="4">Endolytic peptidoglycan transglycosylase RlpA</fullName>
        <ecNumber evidence="4">4.2.2.-</ecNumber>
    </recommendedName>
</protein>
<keyword evidence="2 4" id="KW-0456">Lyase</keyword>
<dbReference type="eggNOG" id="COG0797">
    <property type="taxonomic scope" value="Bacteria"/>
</dbReference>
<dbReference type="Pfam" id="PF03330">
    <property type="entry name" value="DPBB_1"/>
    <property type="match status" value="1"/>
</dbReference>
<evidence type="ECO:0000313" key="8">
    <source>
        <dbReference type="Proteomes" id="UP000005615"/>
    </source>
</evidence>
<dbReference type="InterPro" id="IPR036680">
    <property type="entry name" value="SPOR-like_sf"/>
</dbReference>
<dbReference type="PROSITE" id="PS51257">
    <property type="entry name" value="PROKAR_LIPOPROTEIN"/>
    <property type="match status" value="1"/>
</dbReference>
<organism evidence="7 8">
    <name type="scientific">Aequoribacter fuscus</name>
    <dbReference type="NCBI Taxonomy" id="2518989"/>
    <lineage>
        <taxon>Bacteria</taxon>
        <taxon>Pseudomonadati</taxon>
        <taxon>Pseudomonadota</taxon>
        <taxon>Gammaproteobacteria</taxon>
        <taxon>Cellvibrionales</taxon>
        <taxon>Halieaceae</taxon>
        <taxon>Aequoribacter</taxon>
    </lineage>
</organism>
<keyword evidence="8" id="KW-1185">Reference proteome</keyword>
<dbReference type="GO" id="GO:0008932">
    <property type="term" value="F:lytic endotransglycosylase activity"/>
    <property type="evidence" value="ECO:0007669"/>
    <property type="project" value="UniProtKB-UniRule"/>
</dbReference>
<dbReference type="EMBL" id="AEIG01000003">
    <property type="protein sequence ID" value="EGG30902.1"/>
    <property type="molecule type" value="Genomic_DNA"/>
</dbReference>
<evidence type="ECO:0000256" key="1">
    <source>
        <dbReference type="ARBA" id="ARBA00022729"/>
    </source>
</evidence>
<dbReference type="InterPro" id="IPR036908">
    <property type="entry name" value="RlpA-like_sf"/>
</dbReference>
<dbReference type="SUPFAM" id="SSF110997">
    <property type="entry name" value="Sporulation related repeat"/>
    <property type="match status" value="1"/>
</dbReference>
<dbReference type="GO" id="GO:0042834">
    <property type="term" value="F:peptidoglycan binding"/>
    <property type="evidence" value="ECO:0007669"/>
    <property type="project" value="InterPro"/>
</dbReference>
<keyword evidence="4 7" id="KW-0449">Lipoprotein</keyword>
<dbReference type="HAMAP" id="MF_02071">
    <property type="entry name" value="RlpA"/>
    <property type="match status" value="1"/>
</dbReference>
<dbReference type="Gene3D" id="3.30.70.1070">
    <property type="entry name" value="Sporulation related repeat"/>
    <property type="match status" value="1"/>
</dbReference>
<comment type="similarity">
    <text evidence="4 5">Belongs to the RlpA family.</text>
</comment>
<proteinExistence type="inferred from homology"/>
<dbReference type="AlphaFoldDB" id="F3KYG7"/>
<keyword evidence="4" id="KW-1003">Cell membrane</keyword>
<dbReference type="PANTHER" id="PTHR34183">
    <property type="entry name" value="ENDOLYTIC PEPTIDOGLYCAN TRANSGLYCOSYLASE RLPA"/>
    <property type="match status" value="1"/>
</dbReference>
<evidence type="ECO:0000256" key="5">
    <source>
        <dbReference type="RuleBase" id="RU003495"/>
    </source>
</evidence>
<dbReference type="EC" id="4.2.2.-" evidence="4"/>
<name>F3KYG7_9GAMM</name>
<dbReference type="PANTHER" id="PTHR34183:SF1">
    <property type="entry name" value="ENDOLYTIC PEPTIDOGLYCAN TRANSGLYCOSYLASE RLPA"/>
    <property type="match status" value="1"/>
</dbReference>
<dbReference type="GO" id="GO:0009279">
    <property type="term" value="C:cell outer membrane"/>
    <property type="evidence" value="ECO:0007669"/>
    <property type="project" value="TreeGrafter"/>
</dbReference>
<dbReference type="InterPro" id="IPR012997">
    <property type="entry name" value="RplA"/>
</dbReference>
<keyword evidence="4" id="KW-0472">Membrane</keyword>
<comment type="subcellular location">
    <subcellularLocation>
        <location evidence="4">Cell membrane</location>
        <topology evidence="4">Lipid-anchor</topology>
    </subcellularLocation>
</comment>
<dbReference type="NCBIfam" id="TIGR00413">
    <property type="entry name" value="rlpA"/>
    <property type="match status" value="1"/>
</dbReference>
<dbReference type="STRING" id="2518989.IMCC3088_1562"/>
<evidence type="ECO:0000256" key="2">
    <source>
        <dbReference type="ARBA" id="ARBA00023239"/>
    </source>
</evidence>
<dbReference type="PROSITE" id="PS51724">
    <property type="entry name" value="SPOR"/>
    <property type="match status" value="1"/>
</dbReference>
<reference evidence="7 8" key="1">
    <citation type="journal article" date="2011" name="J. Bacteriol.">
        <title>Genome sequence of strain IMCC3088, a proteorhodopsin-containing marine bacterium belonging to the OM60/NOR5 clade.</title>
        <authorList>
            <person name="Jang Y."/>
            <person name="Oh H.M."/>
            <person name="Kang I."/>
            <person name="Lee K."/>
            <person name="Yang S.J."/>
            <person name="Cho J.C."/>
        </authorList>
    </citation>
    <scope>NUCLEOTIDE SEQUENCE [LARGE SCALE GENOMIC DNA]</scope>
    <source>
        <strain evidence="7 8">IMCC3088</strain>
    </source>
</reference>
<feature type="domain" description="SPOR" evidence="6">
    <location>
        <begin position="179"/>
        <end position="259"/>
    </location>
</feature>
<accession>F3KYG7</accession>
<sequence length="263" mass="29119">MIRWALIGLLSIAICGCTDGRYRMRQDRAPAVPVLAHQVADAVPRAEAIRAAGNKSPYTVNGETYWVMPSAVGFEETGTASWYGAKFHGELTSNGEVFDMYKASAAHKSLPIPTFVKVTNLDNGRSMVVRVNDRGPFHSDRIIDLSYGAAVKLGFDQVGTAQVHLEVLSIEGTEDLRASTDDDYRYLQVGAFSSRDSAELRRQELQNRTTFPVFISPARFANKIVYRVRIGPIDDSKELGALENRLLEAGFKEYSRIREGVAL</sequence>
<evidence type="ECO:0000259" key="6">
    <source>
        <dbReference type="PROSITE" id="PS51724"/>
    </source>
</evidence>
<dbReference type="FunFam" id="2.40.40.10:FF:000003">
    <property type="entry name" value="Endolytic peptidoglycan transglycosylase RlpA"/>
    <property type="match status" value="1"/>
</dbReference>
<dbReference type="InterPro" id="IPR007730">
    <property type="entry name" value="SPOR-like_dom"/>
</dbReference>
<dbReference type="Gene3D" id="2.40.40.10">
    <property type="entry name" value="RlpA-like domain"/>
    <property type="match status" value="1"/>
</dbReference>
<dbReference type="InterPro" id="IPR034718">
    <property type="entry name" value="RlpA"/>
</dbReference>
<dbReference type="SUPFAM" id="SSF50685">
    <property type="entry name" value="Barwin-like endoglucanases"/>
    <property type="match status" value="1"/>
</dbReference>
<dbReference type="Proteomes" id="UP000005615">
    <property type="component" value="Unassembled WGS sequence"/>
</dbReference>
<dbReference type="GO" id="GO:0071555">
    <property type="term" value="P:cell wall organization"/>
    <property type="evidence" value="ECO:0007669"/>
    <property type="project" value="UniProtKB-KW"/>
</dbReference>
<keyword evidence="3 4" id="KW-0961">Cell wall biogenesis/degradation</keyword>
<dbReference type="GO" id="GO:0000270">
    <property type="term" value="P:peptidoglycan metabolic process"/>
    <property type="evidence" value="ECO:0007669"/>
    <property type="project" value="UniProtKB-UniRule"/>
</dbReference>
<keyword evidence="4" id="KW-0564">Palmitate</keyword>
<dbReference type="InterPro" id="IPR009009">
    <property type="entry name" value="RlpA-like_DPBB"/>
</dbReference>
<evidence type="ECO:0000313" key="7">
    <source>
        <dbReference type="EMBL" id="EGG30902.1"/>
    </source>
</evidence>